<sequence>MCPFKDFNFFIGSNNSGKSTVLNFIHDHITSYTSSRDRKYLNLSPLEQHRGKVTGQLAVAIGVPADEFIASALKSITSEGHRQSSAGAIETIASALIDEGSIWLRRDGSQNDLWVIDRQKEIQEWRKVIGDGAWNRLWQCLTNHTGGGLQQHWVPETLKVLARVQSVSLPPVRMIPALRQIGKSGTEFNDFSGGGLIDRLAEIQSPDHDKRHERNLFDKINMFLQQVTGKYAAHIEIPHDREHVLVHMDNKVLPLSSLGMGIHEVIMIAAFCTITEGSIVCIEEPEIHMHPILQRELVSYLNKFTSNQYFIATHSASFIDTPGAAIFHVRNDSEQTRIQESILKSDRHNICVDLGYKASDIVQSNAVIWVEGPSDRIYIKHWISTAEPGFIEGVHYSIMFYGGRLLSHLSADSDEIKEFIGLRSLNQHLALVMDSDKPNAAAKINETKRRLKEELSAGSGLCWITKGREIENYVEHAELQRAVKKLYTPVYDKPAAGGAFDHALFFYRTAPTRRRRAQSGTNDSDLIEEKVDKVRVAKLICEKPADFAVMDLKQRVYELTSMIRKANA</sequence>
<dbReference type="AlphaFoldDB" id="A0A330HTX8"/>
<dbReference type="InterPro" id="IPR041685">
    <property type="entry name" value="AAA_GajA/Old/RecF-like"/>
</dbReference>
<proteinExistence type="predicted"/>
<dbReference type="Proteomes" id="UP000251558">
    <property type="component" value="Unassembled WGS sequence"/>
</dbReference>
<dbReference type="Gene3D" id="3.40.50.300">
    <property type="entry name" value="P-loop containing nucleotide triphosphate hydrolases"/>
    <property type="match status" value="1"/>
</dbReference>
<evidence type="ECO:0000313" key="2">
    <source>
        <dbReference type="EMBL" id="RAZ91210.1"/>
    </source>
</evidence>
<comment type="caution">
    <text evidence="2">The sequence shown here is derived from an EMBL/GenBank/DDBJ whole genome shotgun (WGS) entry which is preliminary data.</text>
</comment>
<name>A0A330HTX8_9HYPH</name>
<accession>A0A330HTX8</accession>
<dbReference type="EMBL" id="QMBP01000003">
    <property type="protein sequence ID" value="RAZ91210.1"/>
    <property type="molecule type" value="Genomic_DNA"/>
</dbReference>
<keyword evidence="2" id="KW-0547">Nucleotide-binding</keyword>
<dbReference type="GO" id="GO:0005524">
    <property type="term" value="F:ATP binding"/>
    <property type="evidence" value="ECO:0007669"/>
    <property type="project" value="UniProtKB-KW"/>
</dbReference>
<dbReference type="Pfam" id="PF13175">
    <property type="entry name" value="AAA_15"/>
    <property type="match status" value="1"/>
</dbReference>
<dbReference type="InterPro" id="IPR027417">
    <property type="entry name" value="P-loop_NTPase"/>
</dbReference>
<dbReference type="PANTHER" id="PTHR43581">
    <property type="entry name" value="ATP/GTP PHOSPHATASE"/>
    <property type="match status" value="1"/>
</dbReference>
<dbReference type="SUPFAM" id="SSF52540">
    <property type="entry name" value="P-loop containing nucleoside triphosphate hydrolases"/>
    <property type="match status" value="1"/>
</dbReference>
<protein>
    <submittedName>
        <fullName evidence="2">ATP-binding protein</fullName>
    </submittedName>
</protein>
<organism evidence="2 3">
    <name type="scientific">Mesorhizobium hawassense</name>
    <dbReference type="NCBI Taxonomy" id="1209954"/>
    <lineage>
        <taxon>Bacteria</taxon>
        <taxon>Pseudomonadati</taxon>
        <taxon>Pseudomonadota</taxon>
        <taxon>Alphaproteobacteria</taxon>
        <taxon>Hyphomicrobiales</taxon>
        <taxon>Phyllobacteriaceae</taxon>
        <taxon>Mesorhizobium</taxon>
    </lineage>
</organism>
<keyword evidence="2" id="KW-0067">ATP-binding</keyword>
<keyword evidence="3" id="KW-1185">Reference proteome</keyword>
<gene>
    <name evidence="2" type="ORF">DPM33_07785</name>
</gene>
<evidence type="ECO:0000313" key="3">
    <source>
        <dbReference type="Proteomes" id="UP000251558"/>
    </source>
</evidence>
<reference evidence="2 3" key="1">
    <citation type="submission" date="2018-07" db="EMBL/GenBank/DDBJ databases">
        <title>Diversity of Mesorhizobium strains in Brazil.</title>
        <authorList>
            <person name="Helene L.C.F."/>
            <person name="Dall'Agnol R."/>
            <person name="Delamuta J.R.M."/>
            <person name="Hungria M."/>
        </authorList>
    </citation>
    <scope>NUCLEOTIDE SEQUENCE [LARGE SCALE GENOMIC DNA]</scope>
    <source>
        <strain evidence="2 3">AC99b</strain>
    </source>
</reference>
<dbReference type="InterPro" id="IPR051396">
    <property type="entry name" value="Bact_Antivir_Def_Nuclease"/>
</dbReference>
<evidence type="ECO:0000259" key="1">
    <source>
        <dbReference type="Pfam" id="PF13175"/>
    </source>
</evidence>
<feature type="domain" description="Endonuclease GajA/Old nuclease/RecF-like AAA" evidence="1">
    <location>
        <begin position="215"/>
        <end position="319"/>
    </location>
</feature>
<dbReference type="PANTHER" id="PTHR43581:SF2">
    <property type="entry name" value="EXCINUCLEASE ATPASE SUBUNIT"/>
    <property type="match status" value="1"/>
</dbReference>